<evidence type="ECO:0000313" key="2">
    <source>
        <dbReference type="EMBL" id="SCM77167.1"/>
    </source>
</evidence>
<dbReference type="SUPFAM" id="SSF74653">
    <property type="entry name" value="TolA/TonB C-terminal domain"/>
    <property type="match status" value="1"/>
</dbReference>
<protein>
    <submittedName>
        <fullName evidence="2">Putative C-terminal TonB protein</fullName>
    </submittedName>
</protein>
<evidence type="ECO:0000256" key="1">
    <source>
        <dbReference type="SAM" id="MobiDB-lite"/>
    </source>
</evidence>
<gene>
    <name evidence="2" type="ORF">KL86PLE_40972</name>
</gene>
<accession>A0A212LI49</accession>
<sequence length="281" mass="29410">MRWSLAGVLGLALHGAALWWLIPTNGPAAAVAAPEAVVMIDLPPEPELPPLESVEQAAVEEVVEAPPEEVTTTPPEPELAETTPQPEELETVEPVEELADAPPEPVEDLAEAPPEPVETPLPEPEMLPPSEVAVPLPPPPPPEMVETAEVKPKPEPVKPERKKPAPRKQPEARPTPPADAQVAGAGAGRQMADALAAYRSSVRRAIVGKRRASDADGAIGRATVSLSIGRDGSIVGLSVGGGSAVANAAERLIRRVGSFPPVPATLDAPFKVTVPIEFKRE</sequence>
<reference evidence="2" key="1">
    <citation type="submission" date="2016-08" db="EMBL/GenBank/DDBJ databases">
        <authorList>
            <person name="Seilhamer J.J."/>
        </authorList>
    </citation>
    <scope>NUCLEOTIDE SEQUENCE</scope>
    <source>
        <strain evidence="2">86</strain>
    </source>
</reference>
<proteinExistence type="predicted"/>
<organism evidence="2">
    <name type="scientific">uncultured Pleomorphomonas sp</name>
    <dbReference type="NCBI Taxonomy" id="442121"/>
    <lineage>
        <taxon>Bacteria</taxon>
        <taxon>Pseudomonadati</taxon>
        <taxon>Pseudomonadota</taxon>
        <taxon>Alphaproteobacteria</taxon>
        <taxon>Hyphomicrobiales</taxon>
        <taxon>Pleomorphomonadaceae</taxon>
        <taxon>Pleomorphomonas</taxon>
        <taxon>environmental samples</taxon>
    </lineage>
</organism>
<name>A0A212LI49_9HYPH</name>
<dbReference type="EMBL" id="FMJD01000008">
    <property type="protein sequence ID" value="SCM77167.1"/>
    <property type="molecule type" value="Genomic_DNA"/>
</dbReference>
<feature type="region of interest" description="Disordered" evidence="1">
    <location>
        <begin position="62"/>
        <end position="190"/>
    </location>
</feature>
<dbReference type="AlphaFoldDB" id="A0A212LI49"/>
<feature type="compositionally biased region" description="Basic and acidic residues" evidence="1">
    <location>
        <begin position="148"/>
        <end position="171"/>
    </location>
</feature>
<dbReference type="Gene3D" id="3.30.1150.10">
    <property type="match status" value="1"/>
</dbReference>
<feature type="compositionally biased region" description="Pro residues" evidence="1">
    <location>
        <begin position="113"/>
        <end position="127"/>
    </location>
</feature>
<feature type="compositionally biased region" description="Acidic residues" evidence="1">
    <location>
        <begin position="87"/>
        <end position="110"/>
    </location>
</feature>